<dbReference type="Proteomes" id="UP001330434">
    <property type="component" value="Chromosome"/>
</dbReference>
<evidence type="ECO:0000256" key="3">
    <source>
        <dbReference type="ARBA" id="ARBA00012633"/>
    </source>
</evidence>
<evidence type="ECO:0000313" key="7">
    <source>
        <dbReference type="EMBL" id="WVX66086.1"/>
    </source>
</evidence>
<comment type="similarity">
    <text evidence="2">Belongs to the inositol monophosphatase superfamily.</text>
</comment>
<dbReference type="PRINTS" id="PR00377">
    <property type="entry name" value="IMPHPHTASES"/>
</dbReference>
<dbReference type="PANTHER" id="PTHR43200">
    <property type="entry name" value="PHOSPHATASE"/>
    <property type="match status" value="1"/>
</dbReference>
<dbReference type="Gene3D" id="3.30.540.10">
    <property type="entry name" value="Fructose-1,6-Bisphosphatase, subunit A, domain 1"/>
    <property type="match status" value="1"/>
</dbReference>
<dbReference type="Pfam" id="PF00459">
    <property type="entry name" value="Inositol_P"/>
    <property type="match status" value="1"/>
</dbReference>
<organism evidence="7 8">
    <name type="scientific">Candidatus Bealeia paramacronuclearis</name>
    <dbReference type="NCBI Taxonomy" id="1921001"/>
    <lineage>
        <taxon>Bacteria</taxon>
        <taxon>Pseudomonadati</taxon>
        <taxon>Pseudomonadota</taxon>
        <taxon>Alphaproteobacteria</taxon>
        <taxon>Holosporales</taxon>
        <taxon>Holosporaceae</taxon>
        <taxon>Candidatus Bealeia</taxon>
    </lineage>
</organism>
<dbReference type="PANTHER" id="PTHR43200:SF6">
    <property type="entry name" value="3'(2'),5'-BISPHOSPHATE NUCLEOTIDASE"/>
    <property type="match status" value="1"/>
</dbReference>
<comment type="cofactor">
    <cofactor evidence="1">
        <name>Mg(2+)</name>
        <dbReference type="ChEBI" id="CHEBI:18420"/>
    </cofactor>
</comment>
<dbReference type="EMBL" id="CP133270">
    <property type="protein sequence ID" value="WVX66086.1"/>
    <property type="molecule type" value="Genomic_DNA"/>
</dbReference>
<keyword evidence="6" id="KW-0460">Magnesium</keyword>
<evidence type="ECO:0000256" key="4">
    <source>
        <dbReference type="ARBA" id="ARBA00022723"/>
    </source>
</evidence>
<keyword evidence="4" id="KW-0479">Metal-binding</keyword>
<evidence type="ECO:0000256" key="5">
    <source>
        <dbReference type="ARBA" id="ARBA00022801"/>
    </source>
</evidence>
<dbReference type="InterPro" id="IPR020583">
    <property type="entry name" value="Inositol_monoP_metal-BS"/>
</dbReference>
<evidence type="ECO:0000256" key="6">
    <source>
        <dbReference type="ARBA" id="ARBA00022842"/>
    </source>
</evidence>
<protein>
    <recommendedName>
        <fullName evidence="3">3'(2'),5'-bisphosphate nucleotidase</fullName>
        <ecNumber evidence="3">3.1.3.7</ecNumber>
    </recommendedName>
</protein>
<gene>
    <name evidence="7" type="ORF">Bealeia1_00257</name>
</gene>
<reference evidence="7 8" key="1">
    <citation type="journal article" date="2024" name="Environ. Microbiol.">
        <title>Novel evolutionary insights on the interactions of the Holosporales (Alphaproteobacteria) with eukaryotic hosts from comparative genomics.</title>
        <authorList>
            <person name="Giovannini M."/>
            <person name="Petroni G."/>
            <person name="Castelli M."/>
        </authorList>
    </citation>
    <scope>NUCLEOTIDE SEQUENCE [LARGE SCALE GENOMIC DNA]</scope>
    <source>
        <strain evidence="7 8">US_Bl 15I1</strain>
    </source>
</reference>
<proteinExistence type="inferred from homology"/>
<dbReference type="RefSeq" id="WP_331256621.1">
    <property type="nucleotide sequence ID" value="NZ_CP133270.1"/>
</dbReference>
<dbReference type="InterPro" id="IPR000760">
    <property type="entry name" value="Inositol_monophosphatase-like"/>
</dbReference>
<sequence>MGQETSQLLLSFYDKGFEVESKDDGSPLTNADLAADACLQSALKKLTPEIPIVSEESSLEVNEKSAQSPLYWIIDPLDGTRGFIRKNGHFCVNIALMENHKPLLGVIALPTENEVYVGHGTASFKIKDGLREAIYTRNFPEDGVDAMVGSTKAQHDDLYESFFSHFKVASLKARGGASKFCYIARGDVDLYIRFSKCYEWDVAAGHAIVEAAGGIVQNLKGGTLNYGDPQFVTRGFMVFGQKHDLPTFS</sequence>
<dbReference type="InterPro" id="IPR020550">
    <property type="entry name" value="Inositol_monophosphatase_CS"/>
</dbReference>
<dbReference type="SUPFAM" id="SSF56655">
    <property type="entry name" value="Carbohydrate phosphatase"/>
    <property type="match status" value="1"/>
</dbReference>
<accession>A0ABZ2C1L0</accession>
<dbReference type="PROSITE" id="PS00629">
    <property type="entry name" value="IMP_1"/>
    <property type="match status" value="1"/>
</dbReference>
<evidence type="ECO:0000256" key="2">
    <source>
        <dbReference type="ARBA" id="ARBA00009759"/>
    </source>
</evidence>
<keyword evidence="5" id="KW-0378">Hydrolase</keyword>
<name>A0ABZ2C1L0_9PROT</name>
<evidence type="ECO:0000256" key="1">
    <source>
        <dbReference type="ARBA" id="ARBA00001946"/>
    </source>
</evidence>
<dbReference type="CDD" id="cd01638">
    <property type="entry name" value="CysQ"/>
    <property type="match status" value="1"/>
</dbReference>
<dbReference type="Gene3D" id="3.40.190.80">
    <property type="match status" value="1"/>
</dbReference>
<dbReference type="EC" id="3.1.3.7" evidence="3"/>
<evidence type="ECO:0000313" key="8">
    <source>
        <dbReference type="Proteomes" id="UP001330434"/>
    </source>
</evidence>
<keyword evidence="8" id="KW-1185">Reference proteome</keyword>
<dbReference type="PROSITE" id="PS00630">
    <property type="entry name" value="IMP_2"/>
    <property type="match status" value="1"/>
</dbReference>
<dbReference type="InterPro" id="IPR051090">
    <property type="entry name" value="Inositol_monoP_superfamily"/>
</dbReference>